<dbReference type="Proteomes" id="UP000826195">
    <property type="component" value="Unassembled WGS sequence"/>
</dbReference>
<name>A0AAV7JAE7_COTGL</name>
<accession>A0AAV7JAE7</accession>
<sequence>MEYDIVSNVRSVPRFRSRRTPPTEAQAEPLSVSLNFKVSDRYCLHEGCAFLPPLCRLIYFPWHIRMLFRPLLFLQQSESPLWHSPFSGPFYMLAGGRKGLSEINRKIEAFPTRVDEGVNTPLQRETRGEEAGKIIRISQGDAVTGTVMLFGTRSQISKDPGVFFFNLHSGVDGERRRMLGLSLFAFCLPAEHSGATIVEGKRQVVFHSSSANLDLTNSKRREALIYKQISRGQKVSGRLADSNWVSDKLAHSFSITCYSSLLSRLIAIVFQHPHQVDEPRPKISSRVSNVTSAKLISIVGTRARIIYQRLVTLVRVRSQRRENRHSRCYARILD</sequence>
<organism evidence="1 2">
    <name type="scientific">Cotesia glomerata</name>
    <name type="common">Lepidopteran parasitic wasp</name>
    <name type="synonym">Apanteles glomeratus</name>
    <dbReference type="NCBI Taxonomy" id="32391"/>
    <lineage>
        <taxon>Eukaryota</taxon>
        <taxon>Metazoa</taxon>
        <taxon>Ecdysozoa</taxon>
        <taxon>Arthropoda</taxon>
        <taxon>Hexapoda</taxon>
        <taxon>Insecta</taxon>
        <taxon>Pterygota</taxon>
        <taxon>Neoptera</taxon>
        <taxon>Endopterygota</taxon>
        <taxon>Hymenoptera</taxon>
        <taxon>Apocrita</taxon>
        <taxon>Ichneumonoidea</taxon>
        <taxon>Braconidae</taxon>
        <taxon>Microgastrinae</taxon>
        <taxon>Cotesia</taxon>
    </lineage>
</organism>
<dbReference type="AlphaFoldDB" id="A0AAV7JAE7"/>
<keyword evidence="2" id="KW-1185">Reference proteome</keyword>
<reference evidence="1 2" key="1">
    <citation type="journal article" date="2021" name="J. Hered.">
        <title>A chromosome-level genome assembly of the parasitoid wasp, Cotesia glomerata (Hymenoptera: Braconidae).</title>
        <authorList>
            <person name="Pinto B.J."/>
            <person name="Weis J.J."/>
            <person name="Gamble T."/>
            <person name="Ode P.J."/>
            <person name="Paul R."/>
            <person name="Zaspel J.M."/>
        </authorList>
    </citation>
    <scope>NUCLEOTIDE SEQUENCE [LARGE SCALE GENOMIC DNA]</scope>
    <source>
        <strain evidence="1">CgM1</strain>
    </source>
</reference>
<evidence type="ECO:0000313" key="2">
    <source>
        <dbReference type="Proteomes" id="UP000826195"/>
    </source>
</evidence>
<gene>
    <name evidence="1" type="ORF">KQX54_021805</name>
</gene>
<proteinExistence type="predicted"/>
<dbReference type="EMBL" id="JAHXZJ010000001">
    <property type="protein sequence ID" value="KAH0569097.1"/>
    <property type="molecule type" value="Genomic_DNA"/>
</dbReference>
<comment type="caution">
    <text evidence="1">The sequence shown here is derived from an EMBL/GenBank/DDBJ whole genome shotgun (WGS) entry which is preliminary data.</text>
</comment>
<protein>
    <submittedName>
        <fullName evidence="1">Uncharacterized protein</fullName>
    </submittedName>
</protein>
<evidence type="ECO:0000313" key="1">
    <source>
        <dbReference type="EMBL" id="KAH0569097.1"/>
    </source>
</evidence>